<dbReference type="EMBL" id="JAQLWV010000004">
    <property type="protein sequence ID" value="MDB7932297.1"/>
    <property type="molecule type" value="Genomic_DNA"/>
</dbReference>
<dbReference type="EMBL" id="WKPO01000008">
    <property type="protein sequence ID" value="MSB48501.1"/>
    <property type="molecule type" value="Genomic_DNA"/>
</dbReference>
<proteinExistence type="predicted"/>
<dbReference type="Proteomes" id="UP001211173">
    <property type="component" value="Unassembled WGS sequence"/>
</dbReference>
<reference evidence="1" key="2">
    <citation type="submission" date="2023-01" db="EMBL/GenBank/DDBJ databases">
        <title>Human gut microbiome strain richness.</title>
        <authorList>
            <person name="Chen-Liaw A."/>
        </authorList>
    </citation>
    <scope>NUCLEOTIDE SEQUENCE</scope>
    <source>
        <strain evidence="1">1001287st1_F4_1001285I_161205</strain>
    </source>
</reference>
<evidence type="ECO:0000313" key="3">
    <source>
        <dbReference type="Proteomes" id="UP000429811"/>
    </source>
</evidence>
<gene>
    <name evidence="2" type="ORF">GKE90_07265</name>
    <name evidence="1" type="ORF">PNE06_04340</name>
</gene>
<name>A0A6I2RCG0_FLAPL</name>
<evidence type="ECO:0000313" key="2">
    <source>
        <dbReference type="EMBL" id="MSB48501.1"/>
    </source>
</evidence>
<dbReference type="RefSeq" id="WP_131971186.1">
    <property type="nucleotide sequence ID" value="NZ_BAABXT010000001.1"/>
</dbReference>
<sequence length="150" mass="16533">MATTKTEYKLEKEDISNTSSTTVKIDMKEESSEDQLAVDEDIALVQASIMVMNENELGAQVFLMSFDGVFFTKVEGTARLYVNGKYIGSEDFKADPLIPVPSLQAATIIEYSDGFEVGDTVTVYFDGPFDTASHGSRDIYQSTTLEVVEL</sequence>
<protein>
    <submittedName>
        <fullName evidence="2">Uncharacterized protein</fullName>
    </submittedName>
</protein>
<dbReference type="Proteomes" id="UP000429811">
    <property type="component" value="Unassembled WGS sequence"/>
</dbReference>
<dbReference type="AlphaFoldDB" id="A0A6I2RCG0"/>
<organism evidence="2 3">
    <name type="scientific">Flavonifractor plautii</name>
    <name type="common">Fusobacterium plautii</name>
    <dbReference type="NCBI Taxonomy" id="292800"/>
    <lineage>
        <taxon>Bacteria</taxon>
        <taxon>Bacillati</taxon>
        <taxon>Bacillota</taxon>
        <taxon>Clostridia</taxon>
        <taxon>Eubacteriales</taxon>
        <taxon>Oscillospiraceae</taxon>
        <taxon>Flavonifractor</taxon>
    </lineage>
</organism>
<reference evidence="2 3" key="1">
    <citation type="journal article" date="2019" name="Nat. Med.">
        <title>A library of human gut bacterial isolates paired with longitudinal multiomics data enables mechanistic microbiome research.</title>
        <authorList>
            <person name="Poyet M."/>
            <person name="Groussin M."/>
            <person name="Gibbons S.M."/>
            <person name="Avila-Pacheco J."/>
            <person name="Jiang X."/>
            <person name="Kearney S.M."/>
            <person name="Perrotta A.R."/>
            <person name="Berdy B."/>
            <person name="Zhao S."/>
            <person name="Lieberman T.D."/>
            <person name="Swanson P.K."/>
            <person name="Smith M."/>
            <person name="Roesemann S."/>
            <person name="Alexander J.E."/>
            <person name="Rich S.A."/>
            <person name="Livny J."/>
            <person name="Vlamakis H."/>
            <person name="Clish C."/>
            <person name="Bullock K."/>
            <person name="Deik A."/>
            <person name="Scott J."/>
            <person name="Pierce K.A."/>
            <person name="Xavier R.J."/>
            <person name="Alm E.J."/>
        </authorList>
    </citation>
    <scope>NUCLEOTIDE SEQUENCE [LARGE SCALE GENOMIC DNA]</scope>
    <source>
        <strain evidence="2 3">BIOML-A5</strain>
    </source>
</reference>
<evidence type="ECO:0000313" key="1">
    <source>
        <dbReference type="EMBL" id="MDB7932297.1"/>
    </source>
</evidence>
<comment type="caution">
    <text evidence="2">The sequence shown here is derived from an EMBL/GenBank/DDBJ whole genome shotgun (WGS) entry which is preliminary data.</text>
</comment>
<accession>A0A6I2RCG0</accession>